<feature type="domain" description="DUF7779" evidence="9">
    <location>
        <begin position="535"/>
        <end position="619"/>
    </location>
</feature>
<keyword evidence="6" id="KW-0472">Membrane</keyword>
<dbReference type="PANTHER" id="PTHR48182">
    <property type="entry name" value="PROTEIN SERAC1"/>
    <property type="match status" value="1"/>
</dbReference>
<dbReference type="EMBL" id="JAPQKI010000009">
    <property type="protein sequence ID" value="KAJ5090976.1"/>
    <property type="molecule type" value="Genomic_DNA"/>
</dbReference>
<sequence length="1002" mass="113519">MSPISKLFAPRRKPATKASIQTAATAQPSQSSIQAVLSPDDPMGLTVVWPPEYKQDDPDIVVFVHGLNGGSYRTWTDGSTFWPKDLLPTILPTARVLTFGYNANIYRDCAKGRIEEFSQTLYSDVEINRTSVQSVAIAQNKNPGASIFQVAAGVVFLATPHRGSKNARWGDIGARLCQATKLGAPRTSSAQELRLFSNTVVDINAGFVHLSNRFSIISFHEQQGYPVLGLIVEAYSAIMDVPNEIHTVALNANHVDVCRFENSVDPNFQILSRYIRSLVVDNLKVSCKAHLTSYDILAQMIRHIDDRSISHHRFGLYGQIGVGKTQIALRFLDQYAHRFPVRLWVYADTDHKIRMSFDSIARKLGFESAGTNPEQIIEFVKDWLAHHAGWVVVFDNVEDLRLVASYWPRQFPQDSFIIITSRVSGISLRSGPLTDSVKVECFSEEDATEWFWSQIDTHDRDPAEKALATEIVKKVGCLPLAVNHMAAYIEGRSHSLSEFLYEFQRDDSIAIGQYVAGANISYEEQNLAKAWELSLSGLDDKAAELLDLLSLLDPDRIPLGLLDHFDAAAQTSVSDILWNYRSQQLAISTLEYKSLLEKRKRQPTLRIHRMTQSANRNQWANEPTRQARAFMNALFCICRVYPRQEKGGSMVEFFPSCAQFTEHLLSILDFYQRHARELNPTEEFAEILAHCGWYFFERGETKSARDVLLEAEAICLQLGSGHSQTLGLIYNNLGAVCMLRREEHKGLKYTIKAIEHREHTIPKDSPEIQQLGISYMNYANDMQLVQPFDKNIAADFFNRALDIAQHSPGGTVKSQELVLSNMSCAYYRWNMLDKALHYVKQAVALHQECGADTTYMLYTLYYYGNIQWKLGARRDSYAIHHDCLRRRQILQGDEHYTTGVSLYKTGKLAYELGYQADALEYLEKAEKTFRAYHDDPGLWPRGCLMLGKVMLAIGGSKPDGDLRRQGQEFWDKGMKAARDLKGTSFQGRDDDELDSLVREVYR</sequence>
<organism evidence="10 11">
    <name type="scientific">Penicillium argentinense</name>
    <dbReference type="NCBI Taxonomy" id="1131581"/>
    <lineage>
        <taxon>Eukaryota</taxon>
        <taxon>Fungi</taxon>
        <taxon>Dikarya</taxon>
        <taxon>Ascomycota</taxon>
        <taxon>Pezizomycotina</taxon>
        <taxon>Eurotiomycetes</taxon>
        <taxon>Eurotiomycetidae</taxon>
        <taxon>Eurotiales</taxon>
        <taxon>Aspergillaceae</taxon>
        <taxon>Penicillium</taxon>
    </lineage>
</organism>
<dbReference type="Pfam" id="PF00931">
    <property type="entry name" value="NB-ARC"/>
    <property type="match status" value="1"/>
</dbReference>
<dbReference type="Gene3D" id="1.25.40.10">
    <property type="entry name" value="Tetratricopeptide repeat domain"/>
    <property type="match status" value="2"/>
</dbReference>
<dbReference type="GO" id="GO:0005783">
    <property type="term" value="C:endoplasmic reticulum"/>
    <property type="evidence" value="ECO:0007669"/>
    <property type="project" value="UniProtKB-SubCell"/>
</dbReference>
<evidence type="ECO:0000259" key="8">
    <source>
        <dbReference type="Pfam" id="PF00931"/>
    </source>
</evidence>
<keyword evidence="5" id="KW-0496">Mitochondrion</keyword>
<dbReference type="InterPro" id="IPR002182">
    <property type="entry name" value="NB-ARC"/>
</dbReference>
<feature type="region of interest" description="Disordered" evidence="7">
    <location>
        <begin position="9"/>
        <end position="32"/>
    </location>
</feature>
<evidence type="ECO:0000256" key="6">
    <source>
        <dbReference type="ARBA" id="ARBA00023136"/>
    </source>
</evidence>
<protein>
    <recommendedName>
        <fullName evidence="12">NB-ARC domain-containing protein</fullName>
    </recommendedName>
</protein>
<dbReference type="PANTHER" id="PTHR48182:SF2">
    <property type="entry name" value="PROTEIN SERAC1"/>
    <property type="match status" value="1"/>
</dbReference>
<dbReference type="SUPFAM" id="SSF53474">
    <property type="entry name" value="alpha/beta-Hydrolases"/>
    <property type="match status" value="1"/>
</dbReference>
<keyword evidence="11" id="KW-1185">Reference proteome</keyword>
<dbReference type="Pfam" id="PF25000">
    <property type="entry name" value="DUF7779"/>
    <property type="match status" value="1"/>
</dbReference>
<keyword evidence="4" id="KW-0256">Endoplasmic reticulum</keyword>
<evidence type="ECO:0000313" key="11">
    <source>
        <dbReference type="Proteomes" id="UP001149074"/>
    </source>
</evidence>
<evidence type="ECO:0000256" key="4">
    <source>
        <dbReference type="ARBA" id="ARBA00022824"/>
    </source>
</evidence>
<comment type="subcellular location">
    <subcellularLocation>
        <location evidence="2">Endoplasmic reticulum</location>
    </subcellularLocation>
    <subcellularLocation>
        <location evidence="3">Membrane</location>
    </subcellularLocation>
    <subcellularLocation>
        <location evidence="1">Mitochondrion</location>
    </subcellularLocation>
</comment>
<proteinExistence type="predicted"/>
<evidence type="ECO:0000256" key="2">
    <source>
        <dbReference type="ARBA" id="ARBA00004240"/>
    </source>
</evidence>
<dbReference type="SUPFAM" id="SSF48452">
    <property type="entry name" value="TPR-like"/>
    <property type="match status" value="2"/>
</dbReference>
<dbReference type="SMART" id="SM00028">
    <property type="entry name" value="TPR"/>
    <property type="match status" value="3"/>
</dbReference>
<dbReference type="InterPro" id="IPR027417">
    <property type="entry name" value="P-loop_NTPase"/>
</dbReference>
<dbReference type="Proteomes" id="UP001149074">
    <property type="component" value="Unassembled WGS sequence"/>
</dbReference>
<dbReference type="InterPro" id="IPR029058">
    <property type="entry name" value="AB_hydrolase_fold"/>
</dbReference>
<gene>
    <name evidence="10" type="ORF">N7532_009660</name>
</gene>
<dbReference type="GO" id="GO:0005739">
    <property type="term" value="C:mitochondrion"/>
    <property type="evidence" value="ECO:0007669"/>
    <property type="project" value="UniProtKB-SubCell"/>
</dbReference>
<dbReference type="GO" id="GO:0043531">
    <property type="term" value="F:ADP binding"/>
    <property type="evidence" value="ECO:0007669"/>
    <property type="project" value="InterPro"/>
</dbReference>
<feature type="domain" description="NB-ARC" evidence="8">
    <location>
        <begin position="313"/>
        <end position="451"/>
    </location>
</feature>
<dbReference type="OrthoDB" id="4360351at2759"/>
<dbReference type="SUPFAM" id="SSF52540">
    <property type="entry name" value="P-loop containing nucleoside triphosphate hydrolases"/>
    <property type="match status" value="1"/>
</dbReference>
<dbReference type="InterPro" id="IPR011990">
    <property type="entry name" value="TPR-like_helical_dom_sf"/>
</dbReference>
<dbReference type="GO" id="GO:0017000">
    <property type="term" value="P:antibiotic biosynthetic process"/>
    <property type="evidence" value="ECO:0007669"/>
    <property type="project" value="UniProtKB-ARBA"/>
</dbReference>
<dbReference type="InterPro" id="IPR056681">
    <property type="entry name" value="DUF7779"/>
</dbReference>
<evidence type="ECO:0008006" key="12">
    <source>
        <dbReference type="Google" id="ProtNLM"/>
    </source>
</evidence>
<dbReference type="AlphaFoldDB" id="A0A9W9K366"/>
<evidence type="ECO:0000256" key="5">
    <source>
        <dbReference type="ARBA" id="ARBA00023128"/>
    </source>
</evidence>
<comment type="caution">
    <text evidence="10">The sequence shown here is derived from an EMBL/GenBank/DDBJ whole genome shotgun (WGS) entry which is preliminary data.</text>
</comment>
<dbReference type="GeneID" id="81361130"/>
<name>A0A9W9K366_9EURO</name>
<evidence type="ECO:0000256" key="3">
    <source>
        <dbReference type="ARBA" id="ARBA00004370"/>
    </source>
</evidence>
<dbReference type="InterPro" id="IPR052374">
    <property type="entry name" value="SERAC1"/>
</dbReference>
<dbReference type="InterPro" id="IPR019734">
    <property type="entry name" value="TPR_rpt"/>
</dbReference>
<accession>A0A9W9K366</accession>
<evidence type="ECO:0000256" key="7">
    <source>
        <dbReference type="SAM" id="MobiDB-lite"/>
    </source>
</evidence>
<evidence type="ECO:0000313" key="10">
    <source>
        <dbReference type="EMBL" id="KAJ5090976.1"/>
    </source>
</evidence>
<dbReference type="RefSeq" id="XP_056472957.1">
    <property type="nucleotide sequence ID" value="XM_056622151.1"/>
</dbReference>
<reference evidence="10" key="1">
    <citation type="submission" date="2022-11" db="EMBL/GenBank/DDBJ databases">
        <authorList>
            <person name="Petersen C."/>
        </authorList>
    </citation>
    <scope>NUCLEOTIDE SEQUENCE</scope>
    <source>
        <strain evidence="10">IBT 30761</strain>
    </source>
</reference>
<dbReference type="GO" id="GO:0072330">
    <property type="term" value="P:monocarboxylic acid biosynthetic process"/>
    <property type="evidence" value="ECO:0007669"/>
    <property type="project" value="UniProtKB-ARBA"/>
</dbReference>
<evidence type="ECO:0000256" key="1">
    <source>
        <dbReference type="ARBA" id="ARBA00004173"/>
    </source>
</evidence>
<feature type="compositionally biased region" description="Polar residues" evidence="7">
    <location>
        <begin position="18"/>
        <end position="32"/>
    </location>
</feature>
<reference evidence="10" key="2">
    <citation type="journal article" date="2023" name="IMA Fungus">
        <title>Comparative genomic study of the Penicillium genus elucidates a diverse pangenome and 15 lateral gene transfer events.</title>
        <authorList>
            <person name="Petersen C."/>
            <person name="Sorensen T."/>
            <person name="Nielsen M.R."/>
            <person name="Sondergaard T.E."/>
            <person name="Sorensen J.L."/>
            <person name="Fitzpatrick D.A."/>
            <person name="Frisvad J.C."/>
            <person name="Nielsen K.L."/>
        </authorList>
    </citation>
    <scope>NUCLEOTIDE SEQUENCE</scope>
    <source>
        <strain evidence="10">IBT 30761</strain>
    </source>
</reference>
<dbReference type="Gene3D" id="3.40.50.300">
    <property type="entry name" value="P-loop containing nucleotide triphosphate hydrolases"/>
    <property type="match status" value="1"/>
</dbReference>
<dbReference type="GO" id="GO:0016020">
    <property type="term" value="C:membrane"/>
    <property type="evidence" value="ECO:0007669"/>
    <property type="project" value="UniProtKB-SubCell"/>
</dbReference>
<evidence type="ECO:0000259" key="9">
    <source>
        <dbReference type="Pfam" id="PF25000"/>
    </source>
</evidence>